<dbReference type="Proteomes" id="UP000053573">
    <property type="component" value="Unassembled WGS sequence"/>
</dbReference>
<dbReference type="InterPro" id="IPR036052">
    <property type="entry name" value="TrpB-like_PALP_sf"/>
</dbReference>
<keyword evidence="2" id="KW-0456">Lyase</keyword>
<accession>A0A0H1B6F0</accession>
<dbReference type="Gene3D" id="3.40.50.1100">
    <property type="match status" value="2"/>
</dbReference>
<organism evidence="2 3">
    <name type="scientific">Blastomyces silverae</name>
    <dbReference type="NCBI Taxonomy" id="2060906"/>
    <lineage>
        <taxon>Eukaryota</taxon>
        <taxon>Fungi</taxon>
        <taxon>Dikarya</taxon>
        <taxon>Ascomycota</taxon>
        <taxon>Pezizomycotina</taxon>
        <taxon>Eurotiomycetes</taxon>
        <taxon>Eurotiomycetidae</taxon>
        <taxon>Onygenales</taxon>
        <taxon>Ajellomycetaceae</taxon>
        <taxon>Blastomyces</taxon>
    </lineage>
</organism>
<dbReference type="PANTHER" id="PTHR42937">
    <property type="match status" value="1"/>
</dbReference>
<proteinExistence type="predicted"/>
<dbReference type="OrthoDB" id="10059875at2759"/>
<dbReference type="PANTHER" id="PTHR42937:SF1">
    <property type="entry name" value="DIAMINOPROPIONATE AMMONIA-LYASE"/>
    <property type="match status" value="1"/>
</dbReference>
<dbReference type="InterPro" id="IPR001926">
    <property type="entry name" value="TrpB-like_PALP"/>
</dbReference>
<dbReference type="STRING" id="2060906.A0A0H1B6F0"/>
<comment type="caution">
    <text evidence="2">The sequence shown here is derived from an EMBL/GenBank/DDBJ whole genome shotgun (WGS) entry which is preliminary data.</text>
</comment>
<gene>
    <name evidence="2" type="ORF">EMPG_17849</name>
</gene>
<feature type="domain" description="Tryptophan synthase beta chain-like PALP" evidence="1">
    <location>
        <begin position="34"/>
        <end position="353"/>
    </location>
</feature>
<keyword evidence="3" id="KW-1185">Reference proteome</keyword>
<dbReference type="NCBIfam" id="NF006058">
    <property type="entry name" value="PRK08206.1"/>
    <property type="match status" value="1"/>
</dbReference>
<dbReference type="Pfam" id="PF00291">
    <property type="entry name" value="PALP"/>
    <property type="match status" value="1"/>
</dbReference>
<dbReference type="GO" id="GO:0016829">
    <property type="term" value="F:lyase activity"/>
    <property type="evidence" value="ECO:0007669"/>
    <property type="project" value="UniProtKB-KW"/>
</dbReference>
<sequence>MSTHRRQLYFNPTVEQSSGNTTSNAALKFHQSLPHYSRTPLVPLNELAQELGIAGIYVKDEGDRLCLPSFKILGASWGTFRAIVAKTNVSPETSLSDLSDAAREQSITLYAATDGNHGRAVAFMAKLLRIQARIYVPALLDEATKTLISNEGATVISVSGNYDKAVRLASEAASSVSGGLLIQDTAFDGYEEIPLWIIEGYSTMLHEIDSQLAERNDKPTMVVTPVGVGSLAQAVVSHFKSPGHQSTVMAVEPDTAACLHKSLRSGNCVPLDTSRTIMNGLDCGTVSSAAWPILQAGVDISVTVSDSEAHQAVRYLESQNVRAGPCGAAGIAALRRLHSFRPLDPSTVAVLLCTEGSRPYPTPFDVSVEDPIALSKLLHEIQSPRPSSPQGPESEKTKLEDFIVAWLEHRDLDTRQLHNITSLGLESEKLASIATSMVSLLRPNALDTDPSAGTDRQ</sequence>
<evidence type="ECO:0000313" key="3">
    <source>
        <dbReference type="Proteomes" id="UP000053573"/>
    </source>
</evidence>
<evidence type="ECO:0000259" key="1">
    <source>
        <dbReference type="Pfam" id="PF00291"/>
    </source>
</evidence>
<dbReference type="EMBL" id="LDEV01002998">
    <property type="protein sequence ID" value="KLJ06663.1"/>
    <property type="molecule type" value="Genomic_DNA"/>
</dbReference>
<reference evidence="3" key="1">
    <citation type="journal article" date="2015" name="PLoS Genet.">
        <title>The dynamic genome and transcriptome of the human fungal pathogen Blastomyces and close relative Emmonsia.</title>
        <authorList>
            <person name="Munoz J.F."/>
            <person name="Gauthier G.M."/>
            <person name="Desjardins C.A."/>
            <person name="Gallo J.E."/>
            <person name="Holder J."/>
            <person name="Sullivan T.D."/>
            <person name="Marty A.J."/>
            <person name="Carmen J.C."/>
            <person name="Chen Z."/>
            <person name="Ding L."/>
            <person name="Gujja S."/>
            <person name="Magrini V."/>
            <person name="Misas E."/>
            <person name="Mitreva M."/>
            <person name="Priest M."/>
            <person name="Saif S."/>
            <person name="Whiston E.A."/>
            <person name="Young S."/>
            <person name="Zeng Q."/>
            <person name="Goldman W.E."/>
            <person name="Mardis E.R."/>
            <person name="Taylor J.W."/>
            <person name="McEwen J.G."/>
            <person name="Clay O.K."/>
            <person name="Klein B.S."/>
            <person name="Cuomo C.A."/>
        </authorList>
    </citation>
    <scope>NUCLEOTIDE SEQUENCE [LARGE SCALE GENOMIC DNA]</scope>
    <source>
        <strain evidence="3">UAMH 139</strain>
    </source>
</reference>
<dbReference type="AlphaFoldDB" id="A0A0H1B6F0"/>
<name>A0A0H1B6F0_9EURO</name>
<dbReference type="SUPFAM" id="SSF53686">
    <property type="entry name" value="Tryptophan synthase beta subunit-like PLP-dependent enzymes"/>
    <property type="match status" value="1"/>
</dbReference>
<protein>
    <submittedName>
        <fullName evidence="2">Diaminopropionate ammonia-lyase</fullName>
    </submittedName>
</protein>
<evidence type="ECO:0000313" key="2">
    <source>
        <dbReference type="EMBL" id="KLJ06663.1"/>
    </source>
</evidence>